<dbReference type="Pfam" id="PF13193">
    <property type="entry name" value="AMP-binding_C"/>
    <property type="match status" value="1"/>
</dbReference>
<dbReference type="InterPro" id="IPR045851">
    <property type="entry name" value="AMP-bd_C_sf"/>
</dbReference>
<evidence type="ECO:0000259" key="1">
    <source>
        <dbReference type="Pfam" id="PF00501"/>
    </source>
</evidence>
<keyword evidence="3" id="KW-0436">Ligase</keyword>
<dbReference type="Gene3D" id="3.30.300.30">
    <property type="match status" value="1"/>
</dbReference>
<dbReference type="AlphaFoldDB" id="A0A7W7ZMC5"/>
<dbReference type="EMBL" id="JACHIO010000002">
    <property type="protein sequence ID" value="MBB5062247.1"/>
    <property type="molecule type" value="Genomic_DNA"/>
</dbReference>
<dbReference type="PANTHER" id="PTHR43201:SF32">
    <property type="entry name" value="2-SUCCINYLBENZOATE--COA LIGASE, CHLOROPLASTIC_PEROXISOMAL"/>
    <property type="match status" value="1"/>
</dbReference>
<gene>
    <name evidence="3" type="ORF">HDF15_000574</name>
</gene>
<dbReference type="Pfam" id="PF00501">
    <property type="entry name" value="AMP-binding"/>
    <property type="match status" value="1"/>
</dbReference>
<dbReference type="Gene3D" id="3.40.50.12780">
    <property type="entry name" value="N-terminal domain of ligase-like"/>
    <property type="match status" value="1"/>
</dbReference>
<evidence type="ECO:0000313" key="3">
    <source>
        <dbReference type="EMBL" id="MBB5062247.1"/>
    </source>
</evidence>
<dbReference type="InterPro" id="IPR000873">
    <property type="entry name" value="AMP-dep_synth/lig_dom"/>
</dbReference>
<dbReference type="SUPFAM" id="SSF56801">
    <property type="entry name" value="Acetyl-CoA synthetase-like"/>
    <property type="match status" value="1"/>
</dbReference>
<dbReference type="RefSeq" id="WP_184252739.1">
    <property type="nucleotide sequence ID" value="NZ_JACHIO010000002.1"/>
</dbReference>
<dbReference type="InterPro" id="IPR025110">
    <property type="entry name" value="AMP-bd_C"/>
</dbReference>
<feature type="domain" description="AMP-binding enzyme C-terminal" evidence="2">
    <location>
        <begin position="441"/>
        <end position="518"/>
    </location>
</feature>
<dbReference type="Proteomes" id="UP000584867">
    <property type="component" value="Unassembled WGS sequence"/>
</dbReference>
<organism evidence="3 4">
    <name type="scientific">Granulicella mallensis</name>
    <dbReference type="NCBI Taxonomy" id="940614"/>
    <lineage>
        <taxon>Bacteria</taxon>
        <taxon>Pseudomonadati</taxon>
        <taxon>Acidobacteriota</taxon>
        <taxon>Terriglobia</taxon>
        <taxon>Terriglobales</taxon>
        <taxon>Acidobacteriaceae</taxon>
        <taxon>Granulicella</taxon>
    </lineage>
</organism>
<sequence length="549" mass="60430">MSIIQRYQLARDSDVTVANLVDELVRRKGNCEVAVHESGIFHLSDLHNEVCSIDTFLRQSVALRPGQAVAIYRSNNRECFHWFLAIIRAGGIAVPLNPQLSLNEMRRILADSGTDILVTDRMVFERNIGNRQALEVRTWIQADDEKETLDGFLRVSQTGMPAPPVTIDPAATVAIFHTSGTSGFPKGAALSSNALLGARASTVLTGIFLGPRDLALIALPWSHIMAVSIALYGLMAGIRGCFLDRFDVDAALELVERFRITAFVGVPTMFARLVNSNPAPARLASVRVWLSASDHLPSEVRQRLRQFGALFRLFGRSRIPPILLNGYGMVELGGLAMMGIELPLLRGSGDLCLPVPPFRIRLVDENSQSVPAGVTGECQIRRRGLAPHYWKDKADTQGLLTCDGWLRTGDLATRNRLGFIRLVGRTKDVIKSGGYSVYVRELEEVMLAHAAVARAVAFGLHHQEKGEIPVAAVELQPGFTAQEVDLLDWCRNNLAAYKTPRRIWILASGELPQNHSGKFLRRVLQDRFSEADGLKSPLPAPLVARSLSK</sequence>
<dbReference type="PANTHER" id="PTHR43201">
    <property type="entry name" value="ACYL-COA SYNTHETASE"/>
    <property type="match status" value="1"/>
</dbReference>
<evidence type="ECO:0000259" key="2">
    <source>
        <dbReference type="Pfam" id="PF13193"/>
    </source>
</evidence>
<proteinExistence type="predicted"/>
<accession>A0A7W7ZMC5</accession>
<dbReference type="PROSITE" id="PS00455">
    <property type="entry name" value="AMP_BINDING"/>
    <property type="match status" value="1"/>
</dbReference>
<dbReference type="InterPro" id="IPR042099">
    <property type="entry name" value="ANL_N_sf"/>
</dbReference>
<evidence type="ECO:0000313" key="4">
    <source>
        <dbReference type="Proteomes" id="UP000584867"/>
    </source>
</evidence>
<dbReference type="GO" id="GO:0006631">
    <property type="term" value="P:fatty acid metabolic process"/>
    <property type="evidence" value="ECO:0007669"/>
    <property type="project" value="TreeGrafter"/>
</dbReference>
<name>A0A7W7ZMC5_9BACT</name>
<dbReference type="InterPro" id="IPR020845">
    <property type="entry name" value="AMP-binding_CS"/>
</dbReference>
<feature type="domain" description="AMP-dependent synthetase/ligase" evidence="1">
    <location>
        <begin position="44"/>
        <end position="390"/>
    </location>
</feature>
<protein>
    <submittedName>
        <fullName evidence="3">Acyl-CoA synthetase (AMP-forming)/AMP-acid ligase II</fullName>
    </submittedName>
</protein>
<dbReference type="GO" id="GO:0031956">
    <property type="term" value="F:medium-chain fatty acid-CoA ligase activity"/>
    <property type="evidence" value="ECO:0007669"/>
    <property type="project" value="TreeGrafter"/>
</dbReference>
<reference evidence="3 4" key="1">
    <citation type="submission" date="2020-08" db="EMBL/GenBank/DDBJ databases">
        <title>Genomic Encyclopedia of Type Strains, Phase IV (KMG-V): Genome sequencing to study the core and pangenomes of soil and plant-associated prokaryotes.</title>
        <authorList>
            <person name="Whitman W."/>
        </authorList>
    </citation>
    <scope>NUCLEOTIDE SEQUENCE [LARGE SCALE GENOMIC DNA]</scope>
    <source>
        <strain evidence="3 4">X5P3</strain>
    </source>
</reference>
<comment type="caution">
    <text evidence="3">The sequence shown here is derived from an EMBL/GenBank/DDBJ whole genome shotgun (WGS) entry which is preliminary data.</text>
</comment>